<sequence length="65" mass="7660">MIRTYITLGQLSNVLFVIFEAKLLLNYHQPWIDCRKVNYNFETKALNSFELRSSAMKESLSKELC</sequence>
<dbReference type="Proteomes" id="UP001295684">
    <property type="component" value="Unassembled WGS sequence"/>
</dbReference>
<comment type="caution">
    <text evidence="1">The sequence shown here is derived from an EMBL/GenBank/DDBJ whole genome shotgun (WGS) entry which is preliminary data.</text>
</comment>
<accession>A0AAD2D8W9</accession>
<dbReference type="EMBL" id="CAMPGE010026007">
    <property type="protein sequence ID" value="CAI2383708.1"/>
    <property type="molecule type" value="Genomic_DNA"/>
</dbReference>
<gene>
    <name evidence="1" type="ORF">ECRASSUSDP1_LOCUS25218</name>
</gene>
<protein>
    <submittedName>
        <fullName evidence="1">Uncharacterized protein</fullName>
    </submittedName>
</protein>
<evidence type="ECO:0000313" key="1">
    <source>
        <dbReference type="EMBL" id="CAI2383708.1"/>
    </source>
</evidence>
<name>A0AAD2D8W9_EUPCR</name>
<organism evidence="1 2">
    <name type="scientific">Euplotes crassus</name>
    <dbReference type="NCBI Taxonomy" id="5936"/>
    <lineage>
        <taxon>Eukaryota</taxon>
        <taxon>Sar</taxon>
        <taxon>Alveolata</taxon>
        <taxon>Ciliophora</taxon>
        <taxon>Intramacronucleata</taxon>
        <taxon>Spirotrichea</taxon>
        <taxon>Hypotrichia</taxon>
        <taxon>Euplotida</taxon>
        <taxon>Euplotidae</taxon>
        <taxon>Moneuplotes</taxon>
    </lineage>
</organism>
<reference evidence="1" key="1">
    <citation type="submission" date="2023-07" db="EMBL/GenBank/DDBJ databases">
        <authorList>
            <consortium name="AG Swart"/>
            <person name="Singh M."/>
            <person name="Singh A."/>
            <person name="Seah K."/>
            <person name="Emmerich C."/>
        </authorList>
    </citation>
    <scope>NUCLEOTIDE SEQUENCE</scope>
    <source>
        <strain evidence="1">DP1</strain>
    </source>
</reference>
<evidence type="ECO:0000313" key="2">
    <source>
        <dbReference type="Proteomes" id="UP001295684"/>
    </source>
</evidence>
<proteinExistence type="predicted"/>
<keyword evidence="2" id="KW-1185">Reference proteome</keyword>
<dbReference type="AlphaFoldDB" id="A0AAD2D8W9"/>